<sequence length="152" mass="17661">MRCQVPLDSAIHSNELKWLASGPMIQVRRFVAYNVNGYKFRTIAKEERMKMQNNGVYVTSDTRSYASKRDNHVAIEARLVYYVEDVVEKEWSVVVHVNPRDLFDMGEDYEQTEVVFFPNSGLKMFTGDDIGDLHLARKDEFEDLTNNSRDTV</sequence>
<dbReference type="PANTHER" id="PTHR48258">
    <property type="entry name" value="DUF4218 DOMAIN-CONTAINING PROTEIN-RELATED"/>
    <property type="match status" value="1"/>
</dbReference>
<dbReference type="PANTHER" id="PTHR48258:SF12">
    <property type="entry name" value="TRANSPOSON PROTEIN, CACTA, EN_SPM SUB-CLASS"/>
    <property type="match status" value="1"/>
</dbReference>
<accession>A0ABU6UUV3</accession>
<dbReference type="EMBL" id="JASCZI010123115">
    <property type="protein sequence ID" value="MED6165105.1"/>
    <property type="molecule type" value="Genomic_DNA"/>
</dbReference>
<reference evidence="1 2" key="1">
    <citation type="journal article" date="2023" name="Plants (Basel)">
        <title>Bridging the Gap: Combining Genomics and Transcriptomics Approaches to Understand Stylosanthes scabra, an Orphan Legume from the Brazilian Caatinga.</title>
        <authorList>
            <person name="Ferreira-Neto J.R.C."/>
            <person name="da Silva M.D."/>
            <person name="Binneck E."/>
            <person name="de Melo N.F."/>
            <person name="da Silva R.H."/>
            <person name="de Melo A.L.T.M."/>
            <person name="Pandolfi V."/>
            <person name="Bustamante F.O."/>
            <person name="Brasileiro-Vidal A.C."/>
            <person name="Benko-Iseppon A.M."/>
        </authorList>
    </citation>
    <scope>NUCLEOTIDE SEQUENCE [LARGE SCALE GENOMIC DNA]</scope>
    <source>
        <tissue evidence="1">Leaves</tissue>
    </source>
</reference>
<organism evidence="1 2">
    <name type="scientific">Stylosanthes scabra</name>
    <dbReference type="NCBI Taxonomy" id="79078"/>
    <lineage>
        <taxon>Eukaryota</taxon>
        <taxon>Viridiplantae</taxon>
        <taxon>Streptophyta</taxon>
        <taxon>Embryophyta</taxon>
        <taxon>Tracheophyta</taxon>
        <taxon>Spermatophyta</taxon>
        <taxon>Magnoliopsida</taxon>
        <taxon>eudicotyledons</taxon>
        <taxon>Gunneridae</taxon>
        <taxon>Pentapetalae</taxon>
        <taxon>rosids</taxon>
        <taxon>fabids</taxon>
        <taxon>Fabales</taxon>
        <taxon>Fabaceae</taxon>
        <taxon>Papilionoideae</taxon>
        <taxon>50 kb inversion clade</taxon>
        <taxon>dalbergioids sensu lato</taxon>
        <taxon>Dalbergieae</taxon>
        <taxon>Pterocarpus clade</taxon>
        <taxon>Stylosanthes</taxon>
    </lineage>
</organism>
<evidence type="ECO:0000313" key="1">
    <source>
        <dbReference type="EMBL" id="MED6165105.1"/>
    </source>
</evidence>
<evidence type="ECO:0000313" key="2">
    <source>
        <dbReference type="Proteomes" id="UP001341840"/>
    </source>
</evidence>
<name>A0ABU6UUV3_9FABA</name>
<dbReference type="Proteomes" id="UP001341840">
    <property type="component" value="Unassembled WGS sequence"/>
</dbReference>
<evidence type="ECO:0008006" key="3">
    <source>
        <dbReference type="Google" id="ProtNLM"/>
    </source>
</evidence>
<protein>
    <recommendedName>
        <fullName evidence="3">DUF4216 domain-containing protein</fullName>
    </recommendedName>
</protein>
<comment type="caution">
    <text evidence="1">The sequence shown here is derived from an EMBL/GenBank/DDBJ whole genome shotgun (WGS) entry which is preliminary data.</text>
</comment>
<keyword evidence="2" id="KW-1185">Reference proteome</keyword>
<proteinExistence type="predicted"/>
<gene>
    <name evidence="1" type="ORF">PIB30_096438</name>
</gene>